<gene>
    <name evidence="32" type="ORF">UY3_02204</name>
</gene>
<comment type="similarity">
    <text evidence="4">Belongs to the PPase family.</text>
</comment>
<dbReference type="GO" id="GO:0032580">
    <property type="term" value="C:Golgi cisterna membrane"/>
    <property type="evidence" value="ECO:0007669"/>
    <property type="project" value="UniProtKB-SubCell"/>
</dbReference>
<keyword evidence="11" id="KW-0378">Hydrolase</keyword>
<organism evidence="32 33">
    <name type="scientific">Chelonia mydas</name>
    <name type="common">Green sea-turtle</name>
    <name type="synonym">Chelonia agassizi</name>
    <dbReference type="NCBI Taxonomy" id="8469"/>
    <lineage>
        <taxon>Eukaryota</taxon>
        <taxon>Metazoa</taxon>
        <taxon>Chordata</taxon>
        <taxon>Craniata</taxon>
        <taxon>Vertebrata</taxon>
        <taxon>Euteleostomi</taxon>
        <taxon>Archelosauria</taxon>
        <taxon>Testudinata</taxon>
        <taxon>Testudines</taxon>
        <taxon>Cryptodira</taxon>
        <taxon>Durocryptodira</taxon>
        <taxon>Americhelydia</taxon>
        <taxon>Chelonioidea</taxon>
        <taxon>Cheloniidae</taxon>
        <taxon>Chelonia</taxon>
    </lineage>
</organism>
<dbReference type="PROSITE" id="PS51417">
    <property type="entry name" value="ARF"/>
    <property type="match status" value="1"/>
</dbReference>
<dbReference type="eggNOG" id="KOG1626">
    <property type="taxonomic scope" value="Eukaryota"/>
</dbReference>
<dbReference type="GO" id="GO:0006886">
    <property type="term" value="P:intracellular protein transport"/>
    <property type="evidence" value="ECO:0007669"/>
    <property type="project" value="InterPro"/>
</dbReference>
<keyword evidence="21" id="KW-0458">Lysosome</keyword>
<evidence type="ECO:0000259" key="31">
    <source>
        <dbReference type="PROSITE" id="PS50262"/>
    </source>
</evidence>
<evidence type="ECO:0000256" key="8">
    <source>
        <dbReference type="ARBA" id="ARBA00022692"/>
    </source>
</evidence>
<evidence type="ECO:0000256" key="23">
    <source>
        <dbReference type="ARBA" id="ARBA00047660"/>
    </source>
</evidence>
<feature type="binding site" evidence="26">
    <location>
        <begin position="497"/>
        <end position="504"/>
    </location>
    <ligand>
        <name>GTP</name>
        <dbReference type="ChEBI" id="CHEBI:37565"/>
    </ligand>
</feature>
<feature type="binding site" evidence="25">
    <location>
        <position position="505"/>
    </location>
    <ligand>
        <name>GTP</name>
        <dbReference type="ChEBI" id="CHEBI:37565"/>
    </ligand>
</feature>
<dbReference type="InterPro" id="IPR017452">
    <property type="entry name" value="GPCR_Rhodpsn_7TM"/>
</dbReference>
<dbReference type="FunFam" id="3.90.80.10:FF:000005">
    <property type="entry name" value="Pyrophosphatase (inorganic) 2"/>
    <property type="match status" value="1"/>
</dbReference>
<evidence type="ECO:0000256" key="24">
    <source>
        <dbReference type="PIRSR" id="PIRSR606687-1"/>
    </source>
</evidence>
<dbReference type="Gene3D" id="3.90.80.10">
    <property type="entry name" value="Inorganic pyrophosphatase"/>
    <property type="match status" value="1"/>
</dbReference>
<evidence type="ECO:0000256" key="16">
    <source>
        <dbReference type="ARBA" id="ARBA00022989"/>
    </source>
</evidence>
<evidence type="ECO:0000256" key="19">
    <source>
        <dbReference type="ARBA" id="ARBA00023134"/>
    </source>
</evidence>
<evidence type="ECO:0000256" key="26">
    <source>
        <dbReference type="PIRSR" id="PIRSR606689-1"/>
    </source>
</evidence>
<evidence type="ECO:0000256" key="22">
    <source>
        <dbReference type="ARBA" id="ARBA00037843"/>
    </source>
</evidence>
<dbReference type="GO" id="GO:0004427">
    <property type="term" value="F:inorganic diphosphate phosphatase activity"/>
    <property type="evidence" value="ECO:0007669"/>
    <property type="project" value="InterPro"/>
</dbReference>
<evidence type="ECO:0000256" key="2">
    <source>
        <dbReference type="ARBA" id="ARBA00004406"/>
    </source>
</evidence>
<keyword evidence="12 28" id="KW-0256">Endoplasmic reticulum</keyword>
<evidence type="ECO:0000256" key="14">
    <source>
        <dbReference type="ARBA" id="ARBA00022892"/>
    </source>
</evidence>
<feature type="binding site" evidence="25">
    <location>
        <position position="646"/>
    </location>
    <ligand>
        <name>GTP</name>
        <dbReference type="ChEBI" id="CHEBI:37565"/>
    </ligand>
</feature>
<dbReference type="Gene3D" id="1.20.1070.10">
    <property type="entry name" value="Rhodopsin 7-helix transmembrane proteins"/>
    <property type="match status" value="1"/>
</dbReference>
<comment type="subcellular location">
    <subcellularLocation>
        <location evidence="2">Endoplasmic reticulum membrane</location>
        <topology evidence="2">Peripheral membrane protein</topology>
    </subcellularLocation>
    <subcellularLocation>
        <location evidence="22">Golgi apparatus</location>
        <location evidence="22">Golgi stack membrane</location>
        <topology evidence="22">Peripheral membrane protein</topology>
    </subcellularLocation>
    <subcellularLocation>
        <location evidence="3">Lysosome membrane</location>
    </subcellularLocation>
</comment>
<evidence type="ECO:0000256" key="4">
    <source>
        <dbReference type="ARBA" id="ARBA00006220"/>
    </source>
</evidence>
<evidence type="ECO:0000256" key="9">
    <source>
        <dbReference type="ARBA" id="ARBA00022723"/>
    </source>
</evidence>
<dbReference type="SUPFAM" id="SSF52540">
    <property type="entry name" value="P-loop containing nucleoside triphosphate hydrolases"/>
    <property type="match status" value="1"/>
</dbReference>
<evidence type="ECO:0000256" key="21">
    <source>
        <dbReference type="ARBA" id="ARBA00023228"/>
    </source>
</evidence>
<evidence type="ECO:0000313" key="33">
    <source>
        <dbReference type="Proteomes" id="UP000031443"/>
    </source>
</evidence>
<dbReference type="PROSITE" id="PS00387">
    <property type="entry name" value="PPASE"/>
    <property type="match status" value="1"/>
</dbReference>
<dbReference type="SUPFAM" id="SSF50324">
    <property type="entry name" value="Inorganic pyrophosphatase"/>
    <property type="match status" value="1"/>
</dbReference>
<feature type="binding site" evidence="27">
    <location>
        <position position="521"/>
    </location>
    <ligand>
        <name>Mg(2+)</name>
        <dbReference type="ChEBI" id="CHEBI:18420"/>
    </ligand>
</feature>
<keyword evidence="16 30" id="KW-1133">Transmembrane helix</keyword>
<dbReference type="PROSITE" id="PS51422">
    <property type="entry name" value="SAR1"/>
    <property type="match status" value="1"/>
</dbReference>
<keyword evidence="8 30" id="KW-0812">Transmembrane</keyword>
<feature type="domain" description="G-protein coupled receptors family 1 profile" evidence="31">
    <location>
        <begin position="87"/>
        <end position="129"/>
    </location>
</feature>
<dbReference type="GO" id="GO:0005789">
    <property type="term" value="C:endoplasmic reticulum membrane"/>
    <property type="evidence" value="ECO:0007669"/>
    <property type="project" value="UniProtKB-SubCell"/>
</dbReference>
<feature type="transmembrane region" description="Helical" evidence="30">
    <location>
        <begin position="69"/>
        <end position="88"/>
    </location>
</feature>
<feature type="binding site" evidence="25">
    <location>
        <position position="600"/>
    </location>
    <ligand>
        <name>GTP</name>
        <dbReference type="ChEBI" id="CHEBI:37565"/>
    </ligand>
</feature>
<evidence type="ECO:0000313" key="32">
    <source>
        <dbReference type="EMBL" id="EMP40604.1"/>
    </source>
</evidence>
<dbReference type="GO" id="GO:0005525">
    <property type="term" value="F:GTP binding"/>
    <property type="evidence" value="ECO:0007669"/>
    <property type="project" value="UniProtKB-KW"/>
</dbReference>
<accession>M7BTS7</accession>
<feature type="binding site" evidence="25">
    <location>
        <position position="504"/>
    </location>
    <ligand>
        <name>GTP</name>
        <dbReference type="ChEBI" id="CHEBI:37565"/>
    </ligand>
</feature>
<reference evidence="33" key="1">
    <citation type="journal article" date="2013" name="Nat. Genet.">
        <title>The draft genomes of soft-shell turtle and green sea turtle yield insights into the development and evolution of the turtle-specific body plan.</title>
        <authorList>
            <person name="Wang Z."/>
            <person name="Pascual-Anaya J."/>
            <person name="Zadissa A."/>
            <person name="Li W."/>
            <person name="Niimura Y."/>
            <person name="Huang Z."/>
            <person name="Li C."/>
            <person name="White S."/>
            <person name="Xiong Z."/>
            <person name="Fang D."/>
            <person name="Wang B."/>
            <person name="Ming Y."/>
            <person name="Chen Y."/>
            <person name="Zheng Y."/>
            <person name="Kuraku S."/>
            <person name="Pignatelli M."/>
            <person name="Herrero J."/>
            <person name="Beal K."/>
            <person name="Nozawa M."/>
            <person name="Li Q."/>
            <person name="Wang J."/>
            <person name="Zhang H."/>
            <person name="Yu L."/>
            <person name="Shigenobu S."/>
            <person name="Wang J."/>
            <person name="Liu J."/>
            <person name="Flicek P."/>
            <person name="Searle S."/>
            <person name="Wang J."/>
            <person name="Kuratani S."/>
            <person name="Yin Y."/>
            <person name="Aken B."/>
            <person name="Zhang G."/>
            <person name="Irie N."/>
        </authorList>
    </citation>
    <scope>NUCLEOTIDE SEQUENCE [LARGE SCALE GENOMIC DNA]</scope>
</reference>
<feature type="binding site" evidence="27">
    <location>
        <position position="504"/>
    </location>
    <ligand>
        <name>Mg(2+)</name>
        <dbReference type="ChEBI" id="CHEBI:18420"/>
    </ligand>
</feature>
<dbReference type="NCBIfam" id="TIGR00231">
    <property type="entry name" value="small_GTP"/>
    <property type="match status" value="1"/>
</dbReference>
<feature type="binding site" evidence="26">
    <location>
        <position position="543"/>
    </location>
    <ligand>
        <name>GTP</name>
        <dbReference type="ChEBI" id="CHEBI:37565"/>
    </ligand>
</feature>
<evidence type="ECO:0000256" key="20">
    <source>
        <dbReference type="ARBA" id="ARBA00023136"/>
    </source>
</evidence>
<dbReference type="InterPro" id="IPR006689">
    <property type="entry name" value="Small_GTPase_ARF/SAR"/>
</dbReference>
<evidence type="ECO:0000256" key="27">
    <source>
        <dbReference type="PIRSR" id="PIRSR606689-2"/>
    </source>
</evidence>
<dbReference type="GO" id="GO:0003925">
    <property type="term" value="F:G protein activity"/>
    <property type="evidence" value="ECO:0007669"/>
    <property type="project" value="UniProtKB-EC"/>
</dbReference>
<feature type="binding site" evidence="25">
    <location>
        <position position="645"/>
    </location>
    <ligand>
        <name>GTP</name>
        <dbReference type="ChEBI" id="CHEBI:37565"/>
    </ligand>
</feature>
<feature type="binding site" evidence="25">
    <location>
        <position position="500"/>
    </location>
    <ligand>
        <name>GTP</name>
        <dbReference type="ChEBI" id="CHEBI:37565"/>
    </ligand>
</feature>
<evidence type="ECO:0000256" key="3">
    <source>
        <dbReference type="ARBA" id="ARBA00004656"/>
    </source>
</evidence>
<dbReference type="EMBL" id="KB508622">
    <property type="protein sequence ID" value="EMP40604.1"/>
    <property type="molecule type" value="Genomic_DNA"/>
</dbReference>
<feature type="binding site" evidence="24">
    <location>
        <position position="499"/>
    </location>
    <ligand>
        <name>Mg(2+)</name>
        <dbReference type="ChEBI" id="CHEBI:18420"/>
    </ligand>
</feature>
<feature type="transmembrane region" description="Helical" evidence="30">
    <location>
        <begin position="108"/>
        <end position="133"/>
    </location>
</feature>
<dbReference type="AlphaFoldDB" id="M7BTS7"/>
<keyword evidence="7 28" id="KW-0813">Transport</keyword>
<protein>
    <submittedName>
        <fullName evidence="32">GTP-binding protein SAR1a</fullName>
    </submittedName>
</protein>
<dbReference type="Pfam" id="PF00719">
    <property type="entry name" value="Pyrophosphatase"/>
    <property type="match status" value="1"/>
</dbReference>
<feature type="binding site" evidence="25">
    <location>
        <position position="503"/>
    </location>
    <ligand>
        <name>GTP</name>
        <dbReference type="ChEBI" id="CHEBI:37565"/>
    </ligand>
</feature>
<name>M7BTS7_CHEMY</name>
<evidence type="ECO:0000256" key="17">
    <source>
        <dbReference type="ARBA" id="ARBA00022990"/>
    </source>
</evidence>
<dbReference type="Proteomes" id="UP000031443">
    <property type="component" value="Unassembled WGS sequence"/>
</dbReference>
<proteinExistence type="inferred from homology"/>
<evidence type="ECO:0000256" key="10">
    <source>
        <dbReference type="ARBA" id="ARBA00022741"/>
    </source>
</evidence>
<keyword evidence="14 28" id="KW-0931">ER-Golgi transport</keyword>
<dbReference type="InterPro" id="IPR036649">
    <property type="entry name" value="Pyrophosphatase_sf"/>
</dbReference>
<dbReference type="eggNOG" id="KOG3656">
    <property type="taxonomic scope" value="Eukaryota"/>
</dbReference>
<dbReference type="Pfam" id="PF00025">
    <property type="entry name" value="Arf"/>
    <property type="match status" value="1"/>
</dbReference>
<dbReference type="GO" id="GO:0016192">
    <property type="term" value="P:vesicle-mediated transport"/>
    <property type="evidence" value="ECO:0007669"/>
    <property type="project" value="UniProtKB-KW"/>
</dbReference>
<dbReference type="InterPro" id="IPR005225">
    <property type="entry name" value="Small_GTP-bd"/>
</dbReference>
<dbReference type="Gene3D" id="3.40.50.300">
    <property type="entry name" value="P-loop containing nucleotide triphosphate hydrolases"/>
    <property type="match status" value="1"/>
</dbReference>
<dbReference type="PROSITE" id="PS50262">
    <property type="entry name" value="G_PROTEIN_RECEP_F1_2"/>
    <property type="match status" value="1"/>
</dbReference>
<dbReference type="CDD" id="cd00879">
    <property type="entry name" value="Sar1"/>
    <property type="match status" value="1"/>
</dbReference>
<comment type="similarity">
    <text evidence="5 28">Belongs to the small GTPase superfamily. SAR1 family.</text>
</comment>
<evidence type="ECO:0000256" key="25">
    <source>
        <dbReference type="PIRSR" id="PIRSR606687-2"/>
    </source>
</evidence>
<evidence type="ECO:0000256" key="12">
    <source>
        <dbReference type="ARBA" id="ARBA00022824"/>
    </source>
</evidence>
<feature type="binding site" evidence="25">
    <location>
        <position position="599"/>
    </location>
    <ligand>
        <name>GTP</name>
        <dbReference type="ChEBI" id="CHEBI:37565"/>
    </ligand>
</feature>
<keyword evidence="17" id="KW-0007">Acetylation</keyword>
<evidence type="ECO:0000256" key="7">
    <source>
        <dbReference type="ARBA" id="ARBA00022448"/>
    </source>
</evidence>
<keyword evidence="19 26" id="KW-0342">GTP-binding</keyword>
<dbReference type="InterPro" id="IPR027417">
    <property type="entry name" value="P-loop_NTPase"/>
</dbReference>
<evidence type="ECO:0000256" key="29">
    <source>
        <dbReference type="SAM" id="MobiDB-lite"/>
    </source>
</evidence>
<dbReference type="CDD" id="cd00412">
    <property type="entry name" value="pyrophosphatase"/>
    <property type="match status" value="1"/>
</dbReference>
<dbReference type="FunFam" id="3.40.50.300:FF:000161">
    <property type="entry name" value="Small COPII coat GTPase"/>
    <property type="match status" value="1"/>
</dbReference>
<evidence type="ECO:0000256" key="6">
    <source>
        <dbReference type="ARBA" id="ARBA00011738"/>
    </source>
</evidence>
<sequence length="663" mass="74112">MPWKRFDVNHIIPLPNGGSRVYSSKFLFPVWNIFLPSNSSSPYSKNNSRIRVFREKYAFSSHYQHSAPIAALFLLAYILIFLMCMTGNMLPGVTVLTNRQMWTVTNMFILNLAIRDLLVGTFCMPTTLVDNLITVPKKKLKKRSPSALKDRAASGKGPLSGHAPATDSHRGTAEVEPTSPAKDPLHTPDSGKGSQPVMRPAVPETVSAAKEQGRLTPQVSRQNVFNMVVEVPRWTNAKMEIATKDPLNPIKQDVKKGQLRYVANVFPHKGYIWNYGAIPQTWENPRHKDENTGYYGDNDPIDVCEIGSKICSRGEVIKVKVLGTLALIDEGETDWKVIAINIEDPEAASYNNIDDVRKIKPGYLEATVDWFRRYKIPDGKQENQFAFNGEFKDKDFAINIIKSTHEHWTALISKKTDGGEINCANTTVSDSAFCISQESAKATVEAVPPCGTPNTIPPEGNKSSTMSFIFEWIYNGFSSVLQFLGLYKKSGKLVFLGLDNAGKTTLLHMLKDDRLGQHVPTLHPTSEELTIAGMTFTTFDLGGHEQARRVWKNYLPAINGIVFLVDCADHSRLMESKVELNALMTDETISNVPILILGNKIDRPEAISEEKLREIFGLYGQTTGKGNVPLKDLNTRPMEVFMCSVLKRQGYGEGFRWLSQYID</sequence>
<dbReference type="InterPro" id="IPR008162">
    <property type="entry name" value="Pyrophosphatase"/>
</dbReference>
<feature type="binding site" evidence="26">
    <location>
        <begin position="599"/>
        <end position="602"/>
    </location>
    <ligand>
        <name>GTP</name>
        <dbReference type="ChEBI" id="CHEBI:37565"/>
    </ligand>
</feature>
<keyword evidence="9 24" id="KW-0479">Metal-binding</keyword>
<dbReference type="PRINTS" id="PR00328">
    <property type="entry name" value="SAR1GTPBP"/>
</dbReference>
<dbReference type="GO" id="GO:0006796">
    <property type="term" value="P:phosphate-containing compound metabolic process"/>
    <property type="evidence" value="ECO:0007669"/>
    <property type="project" value="InterPro"/>
</dbReference>
<feature type="binding site" evidence="25">
    <location>
        <position position="502"/>
    </location>
    <ligand>
        <name>GTP</name>
        <dbReference type="ChEBI" id="CHEBI:37565"/>
    </ligand>
</feature>
<comment type="subunit">
    <text evidence="6">Homodimer.</text>
</comment>
<dbReference type="PANTHER" id="PTHR45684">
    <property type="entry name" value="RE74312P"/>
    <property type="match status" value="1"/>
</dbReference>
<keyword evidence="18 28" id="KW-0333">Golgi apparatus</keyword>
<evidence type="ECO:0000256" key="5">
    <source>
        <dbReference type="ARBA" id="ARBA00007507"/>
    </source>
</evidence>
<keyword evidence="10 25" id="KW-0547">Nucleotide-binding</keyword>
<keyword evidence="15 28" id="KW-0653">Protein transport</keyword>
<evidence type="ECO:0000256" key="30">
    <source>
        <dbReference type="SAM" id="Phobius"/>
    </source>
</evidence>
<evidence type="ECO:0000256" key="28">
    <source>
        <dbReference type="RuleBase" id="RU003926"/>
    </source>
</evidence>
<comment type="cofactor">
    <cofactor evidence="1">
        <name>Mg(2+)</name>
        <dbReference type="ChEBI" id="CHEBI:18420"/>
    </cofactor>
</comment>
<keyword evidence="33" id="KW-1185">Reference proteome</keyword>
<keyword evidence="13 24" id="KW-0460">Magnesium</keyword>
<dbReference type="SUPFAM" id="SSF81321">
    <property type="entry name" value="Family A G protein-coupled receptor-like"/>
    <property type="match status" value="1"/>
</dbReference>
<feature type="binding site" evidence="25">
    <location>
        <position position="602"/>
    </location>
    <ligand>
        <name>GTP</name>
        <dbReference type="ChEBI" id="CHEBI:37565"/>
    </ligand>
</feature>
<dbReference type="SMART" id="SM00178">
    <property type="entry name" value="SAR"/>
    <property type="match status" value="1"/>
</dbReference>
<evidence type="ECO:0000256" key="11">
    <source>
        <dbReference type="ARBA" id="ARBA00022801"/>
    </source>
</evidence>
<feature type="region of interest" description="Disordered" evidence="29">
    <location>
        <begin position="143"/>
        <end position="199"/>
    </location>
</feature>
<evidence type="ECO:0000256" key="18">
    <source>
        <dbReference type="ARBA" id="ARBA00023034"/>
    </source>
</evidence>
<dbReference type="STRING" id="8469.M7BTS7"/>
<dbReference type="InterPro" id="IPR006687">
    <property type="entry name" value="Small_GTPase_SAR1"/>
</dbReference>
<dbReference type="GO" id="GO:0005765">
    <property type="term" value="C:lysosomal membrane"/>
    <property type="evidence" value="ECO:0007669"/>
    <property type="project" value="UniProtKB-SubCell"/>
</dbReference>
<evidence type="ECO:0000256" key="15">
    <source>
        <dbReference type="ARBA" id="ARBA00022927"/>
    </source>
</evidence>
<evidence type="ECO:0000256" key="1">
    <source>
        <dbReference type="ARBA" id="ARBA00001946"/>
    </source>
</evidence>
<dbReference type="GO" id="GO:0000287">
    <property type="term" value="F:magnesium ion binding"/>
    <property type="evidence" value="ECO:0007669"/>
    <property type="project" value="InterPro"/>
</dbReference>
<keyword evidence="20 30" id="KW-0472">Membrane</keyword>
<comment type="catalytic activity">
    <reaction evidence="23">
        <text>GTP + H2O = GDP + phosphate + H(+)</text>
        <dbReference type="Rhea" id="RHEA:19669"/>
        <dbReference type="ChEBI" id="CHEBI:15377"/>
        <dbReference type="ChEBI" id="CHEBI:15378"/>
        <dbReference type="ChEBI" id="CHEBI:37565"/>
        <dbReference type="ChEBI" id="CHEBI:43474"/>
        <dbReference type="ChEBI" id="CHEBI:58189"/>
        <dbReference type="EC" id="3.6.5.2"/>
    </reaction>
    <physiologicalReaction direction="left-to-right" evidence="23">
        <dbReference type="Rhea" id="RHEA:19670"/>
    </physiologicalReaction>
</comment>
<dbReference type="SMART" id="SM00177">
    <property type="entry name" value="ARF"/>
    <property type="match status" value="1"/>
</dbReference>
<evidence type="ECO:0000256" key="13">
    <source>
        <dbReference type="ARBA" id="ARBA00022842"/>
    </source>
</evidence>